<dbReference type="PROSITE" id="PS51898">
    <property type="entry name" value="TYR_RECOMBINASE"/>
    <property type="match status" value="1"/>
</dbReference>
<dbReference type="Gene3D" id="1.10.443.10">
    <property type="entry name" value="Intergrase catalytic core"/>
    <property type="match status" value="1"/>
</dbReference>
<gene>
    <name evidence="8" type="ORF">BSQ44_24070</name>
</gene>
<evidence type="ECO:0000256" key="1">
    <source>
        <dbReference type="ARBA" id="ARBA00008857"/>
    </source>
</evidence>
<feature type="domain" description="Core-binding (CB)" evidence="7">
    <location>
        <begin position="25"/>
        <end position="104"/>
    </location>
</feature>
<evidence type="ECO:0000256" key="2">
    <source>
        <dbReference type="ARBA" id="ARBA00022908"/>
    </source>
</evidence>
<dbReference type="InterPro" id="IPR011010">
    <property type="entry name" value="DNA_brk_join_enz"/>
</dbReference>
<dbReference type="PANTHER" id="PTHR30629">
    <property type="entry name" value="PROPHAGE INTEGRASE"/>
    <property type="match status" value="1"/>
</dbReference>
<dbReference type="PROSITE" id="PS51900">
    <property type="entry name" value="CB"/>
    <property type="match status" value="1"/>
</dbReference>
<dbReference type="InterPro" id="IPR013762">
    <property type="entry name" value="Integrase-like_cat_sf"/>
</dbReference>
<dbReference type="AlphaFoldDB" id="A0A1L3SXG8"/>
<dbReference type="InterPro" id="IPR002104">
    <property type="entry name" value="Integrase_catalytic"/>
</dbReference>
<dbReference type="Proteomes" id="UP000182840">
    <property type="component" value="Chromosome"/>
</dbReference>
<dbReference type="SUPFAM" id="SSF56349">
    <property type="entry name" value="DNA breaking-rejoining enzymes"/>
    <property type="match status" value="1"/>
</dbReference>
<evidence type="ECO:0008006" key="10">
    <source>
        <dbReference type="Google" id="ProtNLM"/>
    </source>
</evidence>
<evidence type="ECO:0000256" key="5">
    <source>
        <dbReference type="PROSITE-ProRule" id="PRU01248"/>
    </source>
</evidence>
<dbReference type="InterPro" id="IPR044068">
    <property type="entry name" value="CB"/>
</dbReference>
<dbReference type="Gene3D" id="1.10.150.130">
    <property type="match status" value="1"/>
</dbReference>
<keyword evidence="4" id="KW-0233">DNA recombination</keyword>
<dbReference type="RefSeq" id="WP_162276749.1">
    <property type="nucleotide sequence ID" value="NZ_CP018171.1"/>
</dbReference>
<evidence type="ECO:0000313" key="9">
    <source>
        <dbReference type="Proteomes" id="UP000182840"/>
    </source>
</evidence>
<dbReference type="EMBL" id="CP018171">
    <property type="protein sequence ID" value="APH74098.1"/>
    <property type="molecule type" value="Genomic_DNA"/>
</dbReference>
<keyword evidence="9" id="KW-1185">Reference proteome</keyword>
<dbReference type="GO" id="GO:0015074">
    <property type="term" value="P:DNA integration"/>
    <property type="evidence" value="ECO:0007669"/>
    <property type="project" value="UniProtKB-KW"/>
</dbReference>
<sequence>MAVYTKAISGERQVVEIGKSRTIPGSFSDLIAKYYQTPEFNNLAPITQRTYRNDIERFRAQHGDKSVAGLTTDHVEKLIAERADRPAAANRLRKTLKILMSFAVKKRFRADNPTVGVKKLRDRSTGFRTWTEDEIAIFYAKHPKGTRARLAMDLLLLTAQRRSDIIRMGWQHVRGGYLTIRQSKTGTEVAIPVMGRFAEVLSVLKRENLTFLMTAQGKPFTEAGFTNWFRDMVKEAGLPTGLSPHGLRKAACVRLADAGRSATDIMAISGHRNLAEVQTYVEAANRKTAARSAMESIAHLVPEDEKGTKTV</sequence>
<dbReference type="InterPro" id="IPR010998">
    <property type="entry name" value="Integrase_recombinase_N"/>
</dbReference>
<organism evidence="8 9">
    <name type="scientific">Aquibium oceanicum</name>
    <dbReference type="NCBI Taxonomy" id="1670800"/>
    <lineage>
        <taxon>Bacteria</taxon>
        <taxon>Pseudomonadati</taxon>
        <taxon>Pseudomonadota</taxon>
        <taxon>Alphaproteobacteria</taxon>
        <taxon>Hyphomicrobiales</taxon>
        <taxon>Phyllobacteriaceae</taxon>
        <taxon>Aquibium</taxon>
    </lineage>
</organism>
<dbReference type="STRING" id="1670800.BSQ44_24070"/>
<evidence type="ECO:0000256" key="3">
    <source>
        <dbReference type="ARBA" id="ARBA00023125"/>
    </source>
</evidence>
<dbReference type="PANTHER" id="PTHR30629:SF2">
    <property type="entry name" value="PROPHAGE INTEGRASE INTS-RELATED"/>
    <property type="match status" value="1"/>
</dbReference>
<dbReference type="GO" id="GO:0006310">
    <property type="term" value="P:DNA recombination"/>
    <property type="evidence" value="ECO:0007669"/>
    <property type="project" value="UniProtKB-KW"/>
</dbReference>
<keyword evidence="3 5" id="KW-0238">DNA-binding</keyword>
<evidence type="ECO:0000313" key="8">
    <source>
        <dbReference type="EMBL" id="APH74098.1"/>
    </source>
</evidence>
<evidence type="ECO:0000259" key="7">
    <source>
        <dbReference type="PROSITE" id="PS51900"/>
    </source>
</evidence>
<evidence type="ECO:0000256" key="4">
    <source>
        <dbReference type="ARBA" id="ARBA00023172"/>
    </source>
</evidence>
<name>A0A1L3SXG8_9HYPH</name>
<proteinExistence type="inferred from homology"/>
<dbReference type="InterPro" id="IPR050808">
    <property type="entry name" value="Phage_Integrase"/>
</dbReference>
<keyword evidence="2" id="KW-0229">DNA integration</keyword>
<reference evidence="9" key="1">
    <citation type="submission" date="2016-11" db="EMBL/GenBank/DDBJ databases">
        <title>Mesorhizobium oceanicum sp. nov., isolated from deep seawater in South China Sea.</title>
        <authorList>
            <person name="Fu G.-Y."/>
        </authorList>
    </citation>
    <scope>NUCLEOTIDE SEQUENCE [LARGE SCALE GENOMIC DNA]</scope>
    <source>
        <strain evidence="9">B7</strain>
    </source>
</reference>
<dbReference type="GO" id="GO:0003677">
    <property type="term" value="F:DNA binding"/>
    <property type="evidence" value="ECO:0007669"/>
    <property type="project" value="UniProtKB-UniRule"/>
</dbReference>
<evidence type="ECO:0000259" key="6">
    <source>
        <dbReference type="PROSITE" id="PS51898"/>
    </source>
</evidence>
<dbReference type="KEGG" id="meso:BSQ44_24070"/>
<feature type="domain" description="Tyr recombinase" evidence="6">
    <location>
        <begin position="125"/>
        <end position="295"/>
    </location>
</feature>
<accession>A0A1L3SXG8</accession>
<dbReference type="Pfam" id="PF00589">
    <property type="entry name" value="Phage_integrase"/>
    <property type="match status" value="1"/>
</dbReference>
<dbReference type="InterPro" id="IPR004107">
    <property type="entry name" value="Integrase_SAM-like_N"/>
</dbReference>
<comment type="similarity">
    <text evidence="1">Belongs to the 'phage' integrase family.</text>
</comment>
<dbReference type="Pfam" id="PF13495">
    <property type="entry name" value="Phage_int_SAM_4"/>
    <property type="match status" value="1"/>
</dbReference>
<protein>
    <recommendedName>
        <fullName evidence="10">Integrase</fullName>
    </recommendedName>
</protein>